<comment type="caution">
    <text evidence="2">The sequence shown here is derived from an EMBL/GenBank/DDBJ whole genome shotgun (WGS) entry which is preliminary data.</text>
</comment>
<dbReference type="Proteomes" id="UP001055125">
    <property type="component" value="Unassembled WGS sequence"/>
</dbReference>
<feature type="region of interest" description="Disordered" evidence="1">
    <location>
        <begin position="158"/>
        <end position="185"/>
    </location>
</feature>
<reference evidence="2" key="2">
    <citation type="submission" date="2021-08" db="EMBL/GenBank/DDBJ databases">
        <authorList>
            <person name="Tani A."/>
            <person name="Ola A."/>
            <person name="Ogura Y."/>
            <person name="Katsura K."/>
            <person name="Hayashi T."/>
        </authorList>
    </citation>
    <scope>NUCLEOTIDE SEQUENCE</scope>
    <source>
        <strain evidence="2">DSM 19015</strain>
    </source>
</reference>
<name>A0ABQ4RTA8_9HYPH</name>
<accession>A0ABQ4RTA8</accession>
<evidence type="ECO:0000256" key="1">
    <source>
        <dbReference type="SAM" id="MobiDB-lite"/>
    </source>
</evidence>
<feature type="compositionally biased region" description="Acidic residues" evidence="1">
    <location>
        <begin position="175"/>
        <end position="185"/>
    </location>
</feature>
<dbReference type="RefSeq" id="WP_238242644.1">
    <property type="nucleotide sequence ID" value="NZ_BPQP01000008.1"/>
</dbReference>
<proteinExistence type="predicted"/>
<protein>
    <submittedName>
        <fullName evidence="2">Uncharacterized protein</fullName>
    </submittedName>
</protein>
<evidence type="ECO:0000313" key="2">
    <source>
        <dbReference type="EMBL" id="GJD93439.1"/>
    </source>
</evidence>
<organism evidence="2 3">
    <name type="scientific">Methylobacterium iners</name>
    <dbReference type="NCBI Taxonomy" id="418707"/>
    <lineage>
        <taxon>Bacteria</taxon>
        <taxon>Pseudomonadati</taxon>
        <taxon>Pseudomonadota</taxon>
        <taxon>Alphaproteobacteria</taxon>
        <taxon>Hyphomicrobiales</taxon>
        <taxon>Methylobacteriaceae</taxon>
        <taxon>Methylobacterium</taxon>
    </lineage>
</organism>
<keyword evidence="3" id="KW-1185">Reference proteome</keyword>
<dbReference type="EMBL" id="BPQP01000008">
    <property type="protein sequence ID" value="GJD93439.1"/>
    <property type="molecule type" value="Genomic_DNA"/>
</dbReference>
<gene>
    <name evidence="2" type="ORF">OCOJLMKI_0633</name>
</gene>
<sequence>MSDAPVVPITPETLELGSEWREAADLAAHNLGFSPALAELSPEHWQLVLASVTDRMRLRGASLPVGWRRALARQVGRGDGEDKAQGKVLALAAKRKEIAAHLSRELGLGDLADLGPADRDIVDQQTTETIVGCSPDTAEPADCSDADRTMRRLLSEHRALEEMTTDAASPRPAEEGEEFSPEDGI</sequence>
<evidence type="ECO:0000313" key="3">
    <source>
        <dbReference type="Proteomes" id="UP001055125"/>
    </source>
</evidence>
<reference evidence="2" key="1">
    <citation type="journal article" date="2021" name="Front. Microbiol.">
        <title>Comprehensive Comparative Genomics and Phenotyping of Methylobacterium Species.</title>
        <authorList>
            <person name="Alessa O."/>
            <person name="Ogura Y."/>
            <person name="Fujitani Y."/>
            <person name="Takami H."/>
            <person name="Hayashi T."/>
            <person name="Sahin N."/>
            <person name="Tani A."/>
        </authorList>
    </citation>
    <scope>NUCLEOTIDE SEQUENCE</scope>
    <source>
        <strain evidence="2">DSM 19015</strain>
    </source>
</reference>